<gene>
    <name evidence="1" type="ORF">BAR1_06610</name>
</gene>
<organism evidence="1 2">
    <name type="scientific">Profundibacter amoris</name>
    <dbReference type="NCBI Taxonomy" id="2171755"/>
    <lineage>
        <taxon>Bacteria</taxon>
        <taxon>Pseudomonadati</taxon>
        <taxon>Pseudomonadota</taxon>
        <taxon>Alphaproteobacteria</taxon>
        <taxon>Rhodobacterales</taxon>
        <taxon>Paracoccaceae</taxon>
        <taxon>Profundibacter</taxon>
    </lineage>
</organism>
<accession>A0A347UFK2</accession>
<dbReference type="RefSeq" id="WP_118942287.1">
    <property type="nucleotide sequence ID" value="NZ_CP032125.1"/>
</dbReference>
<evidence type="ECO:0000313" key="1">
    <source>
        <dbReference type="EMBL" id="AXX97630.1"/>
    </source>
</evidence>
<proteinExistence type="predicted"/>
<dbReference type="EMBL" id="CP032125">
    <property type="protein sequence ID" value="AXX97630.1"/>
    <property type="molecule type" value="Genomic_DNA"/>
</dbReference>
<dbReference type="Proteomes" id="UP000261704">
    <property type="component" value="Chromosome"/>
</dbReference>
<sequence>MLEEQTTSSLLAALPSEKEGTDFALVLGQLFFKNFTTTIHTSPPDGGDHIFAPDWIARIDDDIQQANNPETSRVEHAFQKLFDMLVVVFQSAGQTRKAAIARATTEAHYHYQWMLMNLVLPGMIDENLQTEILNSKAPLYSEFKRQNALESSREQTYPKEFIFLTVPLALYLCHGTLKDKPSPMSLIYDLNLHSFPSAQDAIQDIFKRTGIVLAQPQLHMNTAKMPIWVFLVNEMELQDGRCLIGSLGSYILCDTIIGMLISDPDTYWHQAGSDAGRWSPDDGSLKCPVDTLEKLLAL</sequence>
<protein>
    <submittedName>
        <fullName evidence="1">Uncharacterized protein</fullName>
    </submittedName>
</protein>
<dbReference type="OrthoDB" id="105077at2"/>
<dbReference type="KEGG" id="pamo:BAR1_06610"/>
<name>A0A347UFK2_9RHOB</name>
<evidence type="ECO:0000313" key="2">
    <source>
        <dbReference type="Proteomes" id="UP000261704"/>
    </source>
</evidence>
<keyword evidence="2" id="KW-1185">Reference proteome</keyword>
<dbReference type="AlphaFoldDB" id="A0A347UFK2"/>
<reference evidence="1 2" key="1">
    <citation type="submission" date="2018-09" db="EMBL/GenBank/DDBJ databases">
        <title>Profundibacter amoris BAR1 gen. nov., sp. nov., a new member of the Roseobacter clade isolated at Lokis Castle Vent Field on the Arctic Mid-Oceanic Ridge.</title>
        <authorList>
            <person name="Le Moine Bauer S."/>
            <person name="Sjoeberg A.G."/>
            <person name="L'Haridon S."/>
            <person name="Stokke R."/>
            <person name="Roalkvam I."/>
            <person name="Steen I.H."/>
            <person name="Dahle H."/>
        </authorList>
    </citation>
    <scope>NUCLEOTIDE SEQUENCE [LARGE SCALE GENOMIC DNA]</scope>
    <source>
        <strain evidence="1 2">BAR1</strain>
    </source>
</reference>